<name>A0A194AGX7_9BACT</name>
<sequence length="58" mass="6937">MIFVVSKCNDCPFHQVIDGKRKCKVASVVYQQIPDEEKKRPEWCPLRKEQMIVRDKKM</sequence>
<comment type="caution">
    <text evidence="1">The sequence shown here is derived from an EMBL/GenBank/DDBJ whole genome shotgun (WGS) entry which is preliminary data.</text>
</comment>
<dbReference type="EMBL" id="BDFE01000015">
    <property type="protein sequence ID" value="GAU08465.1"/>
    <property type="molecule type" value="Genomic_DNA"/>
</dbReference>
<gene>
    <name evidence="1" type="ORF">DPF_1175</name>
</gene>
<keyword evidence="2" id="KW-1185">Reference proteome</keyword>
<evidence type="ECO:0000313" key="1">
    <source>
        <dbReference type="EMBL" id="GAU08465.1"/>
    </source>
</evidence>
<proteinExistence type="predicted"/>
<dbReference type="RefSeq" id="WP_176724179.1">
    <property type="nucleotide sequence ID" value="NZ_BDFE01000015.1"/>
</dbReference>
<dbReference type="Proteomes" id="UP000095200">
    <property type="component" value="Unassembled WGS sequence"/>
</dbReference>
<dbReference type="AlphaFoldDB" id="A0A194AGX7"/>
<organism evidence="1 2">
    <name type="scientific">Desulfoplanes formicivorans</name>
    <dbReference type="NCBI Taxonomy" id="1592317"/>
    <lineage>
        <taxon>Bacteria</taxon>
        <taxon>Pseudomonadati</taxon>
        <taxon>Thermodesulfobacteriota</taxon>
        <taxon>Desulfovibrionia</taxon>
        <taxon>Desulfovibrionales</taxon>
        <taxon>Desulfoplanaceae</taxon>
        <taxon>Desulfoplanes</taxon>
    </lineage>
</organism>
<evidence type="ECO:0000313" key="2">
    <source>
        <dbReference type="Proteomes" id="UP000095200"/>
    </source>
</evidence>
<dbReference type="STRING" id="1592317.DPF_1175"/>
<accession>A0A194AGX7</accession>
<reference evidence="2" key="1">
    <citation type="submission" date="2016-06" db="EMBL/GenBank/DDBJ databases">
        <title>Draft genome sequence of Desulfoplanes formicivorans strain Pf12B.</title>
        <authorList>
            <person name="Watanabe M."/>
            <person name="Kojima H."/>
            <person name="Fukui M."/>
        </authorList>
    </citation>
    <scope>NUCLEOTIDE SEQUENCE [LARGE SCALE GENOMIC DNA]</scope>
    <source>
        <strain evidence="2">Pf12B</strain>
    </source>
</reference>
<protein>
    <submittedName>
        <fullName evidence="1">Uncharacterized protein</fullName>
    </submittedName>
</protein>